<proteinExistence type="predicted"/>
<feature type="domain" description="MPN" evidence="6">
    <location>
        <begin position="31"/>
        <end position="156"/>
    </location>
</feature>
<reference evidence="7 8" key="1">
    <citation type="submission" date="2018-07" db="EMBL/GenBank/DDBJ databases">
        <title>Dyadobacter roseus sp. nov., isolated from rose rhizosphere soil.</title>
        <authorList>
            <person name="Chen L."/>
        </authorList>
    </citation>
    <scope>NUCLEOTIDE SEQUENCE [LARGE SCALE GENOMIC DNA]</scope>
    <source>
        <strain evidence="7 8">RS19</strain>
    </source>
</reference>
<dbReference type="PANTHER" id="PTHR30471:SF3">
    <property type="entry name" value="UPF0758 PROTEIN YEES-RELATED"/>
    <property type="match status" value="1"/>
</dbReference>
<dbReference type="GO" id="GO:0008237">
    <property type="term" value="F:metallopeptidase activity"/>
    <property type="evidence" value="ECO:0007669"/>
    <property type="project" value="UniProtKB-KW"/>
</dbReference>
<dbReference type="InterPro" id="IPR025657">
    <property type="entry name" value="RadC_JAB"/>
</dbReference>
<evidence type="ECO:0000313" key="8">
    <source>
        <dbReference type="Proteomes" id="UP000256373"/>
    </source>
</evidence>
<dbReference type="OrthoDB" id="9804482at2"/>
<keyword evidence="1" id="KW-0645">Protease</keyword>
<dbReference type="InterPro" id="IPR020891">
    <property type="entry name" value="UPF0758_CS"/>
</dbReference>
<dbReference type="PROSITE" id="PS01302">
    <property type="entry name" value="UPF0758"/>
    <property type="match status" value="1"/>
</dbReference>
<evidence type="ECO:0000256" key="3">
    <source>
        <dbReference type="ARBA" id="ARBA00022801"/>
    </source>
</evidence>
<dbReference type="PROSITE" id="PS50249">
    <property type="entry name" value="MPN"/>
    <property type="match status" value="1"/>
</dbReference>
<keyword evidence="4" id="KW-0862">Zinc</keyword>
<keyword evidence="8" id="KW-1185">Reference proteome</keyword>
<evidence type="ECO:0000256" key="1">
    <source>
        <dbReference type="ARBA" id="ARBA00022670"/>
    </source>
</evidence>
<accession>A0A3D8Y9Q8</accession>
<keyword evidence="5" id="KW-0482">Metalloprotease</keyword>
<gene>
    <name evidence="7" type="ORF">DSL64_15400</name>
</gene>
<dbReference type="AlphaFoldDB" id="A0A3D8Y9Q8"/>
<keyword evidence="2" id="KW-0479">Metal-binding</keyword>
<protein>
    <submittedName>
        <fullName evidence="7">DNA repair protein</fullName>
    </submittedName>
</protein>
<comment type="caution">
    <text evidence="7">The sequence shown here is derived from an EMBL/GenBank/DDBJ whole genome shotgun (WGS) entry which is preliminary data.</text>
</comment>
<dbReference type="CDD" id="cd08071">
    <property type="entry name" value="MPN_DUF2466"/>
    <property type="match status" value="1"/>
</dbReference>
<evidence type="ECO:0000259" key="6">
    <source>
        <dbReference type="PROSITE" id="PS50249"/>
    </source>
</evidence>
<dbReference type="InterPro" id="IPR001405">
    <property type="entry name" value="UPF0758"/>
</dbReference>
<sequence length="156" mass="17374">MESTQNKSSMLMVAEVELVYKSQIKASDRPKITTSKDAYRILKDSWNEDEMELRESFKIILLSRANCVLGIYEVSKGGLTGVAVDIRMIFIAALKANAACLILAHNHPSGQLKASHADRNFTQRVKDAGKVLDIEVLDHLILTSEGFLSFVDECLM</sequence>
<evidence type="ECO:0000313" key="7">
    <source>
        <dbReference type="EMBL" id="REA60194.1"/>
    </source>
</evidence>
<dbReference type="EMBL" id="QNUL01000012">
    <property type="protein sequence ID" value="REA60194.1"/>
    <property type="molecule type" value="Genomic_DNA"/>
</dbReference>
<dbReference type="Proteomes" id="UP000256373">
    <property type="component" value="Unassembled WGS sequence"/>
</dbReference>
<name>A0A3D8Y9Q8_9BACT</name>
<keyword evidence="3" id="KW-0378">Hydrolase</keyword>
<dbReference type="InterPro" id="IPR037518">
    <property type="entry name" value="MPN"/>
</dbReference>
<dbReference type="Gene3D" id="3.40.140.10">
    <property type="entry name" value="Cytidine Deaminase, domain 2"/>
    <property type="match status" value="1"/>
</dbReference>
<dbReference type="GO" id="GO:0006508">
    <property type="term" value="P:proteolysis"/>
    <property type="evidence" value="ECO:0007669"/>
    <property type="project" value="UniProtKB-KW"/>
</dbReference>
<dbReference type="RefSeq" id="WP_115831938.1">
    <property type="nucleotide sequence ID" value="NZ_QNUL01000012.1"/>
</dbReference>
<dbReference type="GO" id="GO:0046872">
    <property type="term" value="F:metal ion binding"/>
    <property type="evidence" value="ECO:0007669"/>
    <property type="project" value="UniProtKB-KW"/>
</dbReference>
<organism evidence="7 8">
    <name type="scientific">Dyadobacter luteus</name>
    <dbReference type="NCBI Taxonomy" id="2259619"/>
    <lineage>
        <taxon>Bacteria</taxon>
        <taxon>Pseudomonadati</taxon>
        <taxon>Bacteroidota</taxon>
        <taxon>Cytophagia</taxon>
        <taxon>Cytophagales</taxon>
        <taxon>Spirosomataceae</taxon>
        <taxon>Dyadobacter</taxon>
    </lineage>
</organism>
<dbReference type="Pfam" id="PF04002">
    <property type="entry name" value="RadC"/>
    <property type="match status" value="1"/>
</dbReference>
<evidence type="ECO:0000256" key="4">
    <source>
        <dbReference type="ARBA" id="ARBA00022833"/>
    </source>
</evidence>
<evidence type="ECO:0000256" key="2">
    <source>
        <dbReference type="ARBA" id="ARBA00022723"/>
    </source>
</evidence>
<dbReference type="PANTHER" id="PTHR30471">
    <property type="entry name" value="DNA REPAIR PROTEIN RADC"/>
    <property type="match status" value="1"/>
</dbReference>
<evidence type="ECO:0000256" key="5">
    <source>
        <dbReference type="ARBA" id="ARBA00023049"/>
    </source>
</evidence>